<keyword evidence="3" id="KW-1185">Reference proteome</keyword>
<proteinExistence type="predicted"/>
<reference evidence="3" key="1">
    <citation type="submission" date="2009-10" db="EMBL/GenBank/DDBJ databases">
        <title>The complete chromosome of Gordonia bronchialis DSM 43247.</title>
        <authorList>
            <consortium name="US DOE Joint Genome Institute (JGI-PGF)"/>
            <person name="Lucas S."/>
            <person name="Copeland A."/>
            <person name="Lapidus A."/>
            <person name="Glavina del Rio T."/>
            <person name="Dalin E."/>
            <person name="Tice H."/>
            <person name="Bruce D."/>
            <person name="Goodwin L."/>
            <person name="Pitluck S."/>
            <person name="Kyrpides N."/>
            <person name="Mavromatis K."/>
            <person name="Ivanova N."/>
            <person name="Ovchinnikova G."/>
            <person name="Saunders E."/>
            <person name="Brettin T."/>
            <person name="Detter J.C."/>
            <person name="Han C."/>
            <person name="Larimer F."/>
            <person name="Land M."/>
            <person name="Hauser L."/>
            <person name="Markowitz V."/>
            <person name="Cheng J.-F."/>
            <person name="Hugenholtz P."/>
            <person name="Woyke T."/>
            <person name="Wu D."/>
            <person name="Jando M."/>
            <person name="Schneider S."/>
            <person name="Goeker M."/>
            <person name="Klenk H.-P."/>
            <person name="Eisen J.A."/>
        </authorList>
    </citation>
    <scope>NUCLEOTIDE SEQUENCE [LARGE SCALE GENOMIC DNA]</scope>
    <source>
        <strain evidence="3">ATCC 25592 / DSM 43247 / BCRC 13721 / JCM 3198 / KCTC 3076 / NBRC 16047 / NCTC 10667</strain>
    </source>
</reference>
<dbReference type="eggNOG" id="COG1075">
    <property type="taxonomic scope" value="Bacteria"/>
</dbReference>
<dbReference type="RefSeq" id="WP_012836278.1">
    <property type="nucleotide sequence ID" value="NC_013441.1"/>
</dbReference>
<dbReference type="Gene3D" id="3.40.50.1820">
    <property type="entry name" value="alpha/beta hydrolase"/>
    <property type="match status" value="1"/>
</dbReference>
<evidence type="ECO:0000313" key="2">
    <source>
        <dbReference type="EMBL" id="ACY23800.1"/>
    </source>
</evidence>
<dbReference type="HOGENOM" id="CLU_560002_0_0_11"/>
<dbReference type="OrthoDB" id="8773014at2"/>
<dbReference type="KEGG" id="gbr:Gbro_4676"/>
<protein>
    <recommendedName>
        <fullName evidence="1">DUF7379 domain-containing protein</fullName>
    </recommendedName>
</protein>
<sequence>MQPNQPVTLDLPDHVVADDVVADESLRAPAEDFATALGGAGEWEILETVGLRTVDRGGTTVRAAAVADPRVRVEVAADQGAVLLVTDDQGVLRWVSGQHDPDAASMTFEIAGARLPGAPHTAGVLERGWTSVRVNVIRFIADKLVHGAMVIQEGFIHPGLVTVPATGEDWPRFTGTITPSHAGRPATLLLLVHGIFATTGFSFKQLPTTDWGQAFLAAAHEKYDAVLGYDHRTLSVDPTTNAQELNKALLAASSGPLVVDVIAHSRGSLVTRSLAEHVLTSTDPITVRNVAMAGGPNAGTGMAEAHNWERFINLMTNLVAAYAAEFGLTLPEPLRLLAELVKAVVGEGTTKIPGLAAMDPDSEYLHALNRPDTDLTARYLAVASDFEPQDAEPQPAGWKGLVLAAADFGADEILTVANDLAVAVTSMSRINDNPLPGEDVLLLPKSLGVDHLAYFTHPKITDWIAQRFDDE</sequence>
<dbReference type="EMBL" id="CP001802">
    <property type="protein sequence ID" value="ACY23800.1"/>
    <property type="molecule type" value="Genomic_DNA"/>
</dbReference>
<dbReference type="STRING" id="526226.Gbro_4676"/>
<evidence type="ECO:0000259" key="1">
    <source>
        <dbReference type="Pfam" id="PF24096"/>
    </source>
</evidence>
<reference evidence="2 3" key="2">
    <citation type="journal article" date="2010" name="Stand. Genomic Sci.">
        <title>Complete genome sequence of Gordonia bronchialis type strain (3410).</title>
        <authorList>
            <person name="Ivanova N."/>
            <person name="Sikorski J."/>
            <person name="Jando M."/>
            <person name="Lapidus A."/>
            <person name="Nolan M."/>
            <person name="Lucas S."/>
            <person name="Del Rio T.G."/>
            <person name="Tice H."/>
            <person name="Copeland A."/>
            <person name="Cheng J.F."/>
            <person name="Chen F."/>
            <person name="Bruce D."/>
            <person name="Goodwin L."/>
            <person name="Pitluck S."/>
            <person name="Mavromatis K."/>
            <person name="Ovchinnikova G."/>
            <person name="Pati A."/>
            <person name="Chen A."/>
            <person name="Palaniappan K."/>
            <person name="Land M."/>
            <person name="Hauser L."/>
            <person name="Chang Y.J."/>
            <person name="Jeffries C.D."/>
            <person name="Chain P."/>
            <person name="Saunders E."/>
            <person name="Han C."/>
            <person name="Detter J.C."/>
            <person name="Brettin T."/>
            <person name="Rohde M."/>
            <person name="Goker M."/>
            <person name="Bristow J."/>
            <person name="Eisen J.A."/>
            <person name="Markowitz V."/>
            <person name="Hugenholtz P."/>
            <person name="Klenk H.P."/>
            <person name="Kyrpides N.C."/>
        </authorList>
    </citation>
    <scope>NUCLEOTIDE SEQUENCE [LARGE SCALE GENOMIC DNA]</scope>
    <source>
        <strain evidence="3">ATCC 25592 / DSM 43247 / BCRC 13721 / JCM 3198 / KCTC 3076 / NBRC 16047 / NCTC 10667</strain>
    </source>
</reference>
<name>D0L852_GORB4</name>
<dbReference type="AlphaFoldDB" id="D0L852"/>
<dbReference type="Proteomes" id="UP000001219">
    <property type="component" value="Chromosome"/>
</dbReference>
<organism evidence="2 3">
    <name type="scientific">Gordonia bronchialis (strain ATCC 25592 / DSM 43247 / BCRC 13721 / JCM 3198 / KCTC 3076 / NBRC 16047 / NCTC 10667)</name>
    <name type="common">Rhodococcus bronchialis</name>
    <dbReference type="NCBI Taxonomy" id="526226"/>
    <lineage>
        <taxon>Bacteria</taxon>
        <taxon>Bacillati</taxon>
        <taxon>Actinomycetota</taxon>
        <taxon>Actinomycetes</taxon>
        <taxon>Mycobacteriales</taxon>
        <taxon>Gordoniaceae</taxon>
        <taxon>Gordonia</taxon>
    </lineage>
</organism>
<dbReference type="InterPro" id="IPR029058">
    <property type="entry name" value="AB_hydrolase_fold"/>
</dbReference>
<gene>
    <name evidence="2" type="ordered locus">Gbro_4676</name>
</gene>
<feature type="domain" description="DUF7379" evidence="1">
    <location>
        <begin position="189"/>
        <end position="369"/>
    </location>
</feature>
<accession>D0L852</accession>
<evidence type="ECO:0000313" key="3">
    <source>
        <dbReference type="Proteomes" id="UP000001219"/>
    </source>
</evidence>
<dbReference type="Pfam" id="PF24096">
    <property type="entry name" value="DUF7379"/>
    <property type="match status" value="1"/>
</dbReference>
<dbReference type="InterPro" id="IPR055803">
    <property type="entry name" value="DUF7379"/>
</dbReference>
<dbReference type="SUPFAM" id="SSF53474">
    <property type="entry name" value="alpha/beta-Hydrolases"/>
    <property type="match status" value="1"/>
</dbReference>